<sequence length="108" mass="11977">MNQLNHLSQRSIELVETIWATLWVRLLIVLLATLLSAIAGPGSALNPDLCPGFLYREPYNHRVLVPQSCPPNTITQQQLARAQSPNQFEECSYTKGLSCSIASVVELQ</sequence>
<keyword evidence="1" id="KW-1133">Transmembrane helix</keyword>
<dbReference type="RefSeq" id="WP_017744317.1">
    <property type="nucleotide sequence ID" value="NZ_KQ976354.1"/>
</dbReference>
<comment type="caution">
    <text evidence="2">The sequence shown here is derived from an EMBL/GenBank/DDBJ whole genome shotgun (WGS) entry which is preliminary data.</text>
</comment>
<feature type="transmembrane region" description="Helical" evidence="1">
    <location>
        <begin position="20"/>
        <end position="39"/>
    </location>
</feature>
<accession>A0A139X8Q9</accession>
<evidence type="ECO:0000313" key="2">
    <source>
        <dbReference type="EMBL" id="KYC41022.1"/>
    </source>
</evidence>
<keyword evidence="1" id="KW-0472">Membrane</keyword>
<gene>
    <name evidence="2" type="ORF">WA1_23125</name>
</gene>
<evidence type="ECO:0000256" key="1">
    <source>
        <dbReference type="SAM" id="Phobius"/>
    </source>
</evidence>
<keyword evidence="3" id="KW-1185">Reference proteome</keyword>
<dbReference type="Proteomes" id="UP000076925">
    <property type="component" value="Unassembled WGS sequence"/>
</dbReference>
<dbReference type="EMBL" id="ANNX02000025">
    <property type="protein sequence ID" value="KYC41022.1"/>
    <property type="molecule type" value="Genomic_DNA"/>
</dbReference>
<proteinExistence type="predicted"/>
<evidence type="ECO:0000313" key="3">
    <source>
        <dbReference type="Proteomes" id="UP000076925"/>
    </source>
</evidence>
<name>A0A139X8Q9_9CYAN</name>
<reference evidence="2 3" key="1">
    <citation type="journal article" date="2013" name="Genome Biol. Evol.">
        <title>Genomes of Stigonematalean cyanobacteria (subsection V) and the evolution of oxygenic photosynthesis from prokaryotes to plastids.</title>
        <authorList>
            <person name="Dagan T."/>
            <person name="Roettger M."/>
            <person name="Stucken K."/>
            <person name="Landan G."/>
            <person name="Koch R."/>
            <person name="Major P."/>
            <person name="Gould S.B."/>
            <person name="Goremykin V.V."/>
            <person name="Rippka R."/>
            <person name="Tandeau de Marsac N."/>
            <person name="Gugger M."/>
            <person name="Lockhart P.J."/>
            <person name="Allen J.F."/>
            <person name="Brune I."/>
            <person name="Maus I."/>
            <person name="Puhler A."/>
            <person name="Martin W.F."/>
        </authorList>
    </citation>
    <scope>NUCLEOTIDE SEQUENCE [LARGE SCALE GENOMIC DNA]</scope>
    <source>
        <strain evidence="2 3">PCC 7110</strain>
    </source>
</reference>
<dbReference type="AlphaFoldDB" id="A0A139X8Q9"/>
<dbReference type="OrthoDB" id="514739at2"/>
<organism evidence="2 3">
    <name type="scientific">Scytonema hofmannii PCC 7110</name>
    <dbReference type="NCBI Taxonomy" id="128403"/>
    <lineage>
        <taxon>Bacteria</taxon>
        <taxon>Bacillati</taxon>
        <taxon>Cyanobacteriota</taxon>
        <taxon>Cyanophyceae</taxon>
        <taxon>Nostocales</taxon>
        <taxon>Scytonemataceae</taxon>
        <taxon>Scytonema</taxon>
    </lineage>
</organism>
<keyword evidence="1" id="KW-0812">Transmembrane</keyword>
<protein>
    <submittedName>
        <fullName evidence="2">Uncharacterized protein</fullName>
    </submittedName>
</protein>